<feature type="transmembrane region" description="Helical" evidence="1">
    <location>
        <begin position="6"/>
        <end position="25"/>
    </location>
</feature>
<evidence type="ECO:0000313" key="2">
    <source>
        <dbReference type="EMBL" id="PRQ55961.1"/>
    </source>
</evidence>
<name>A0A2P6SBB7_ROSCH</name>
<gene>
    <name evidence="2" type="ORF">RchiOBHm_Chr1g0330411</name>
</gene>
<dbReference type="AlphaFoldDB" id="A0A2P6SBB7"/>
<organism evidence="2 3">
    <name type="scientific">Rosa chinensis</name>
    <name type="common">China rose</name>
    <dbReference type="NCBI Taxonomy" id="74649"/>
    <lineage>
        <taxon>Eukaryota</taxon>
        <taxon>Viridiplantae</taxon>
        <taxon>Streptophyta</taxon>
        <taxon>Embryophyta</taxon>
        <taxon>Tracheophyta</taxon>
        <taxon>Spermatophyta</taxon>
        <taxon>Magnoliopsida</taxon>
        <taxon>eudicotyledons</taxon>
        <taxon>Gunneridae</taxon>
        <taxon>Pentapetalae</taxon>
        <taxon>rosids</taxon>
        <taxon>fabids</taxon>
        <taxon>Rosales</taxon>
        <taxon>Rosaceae</taxon>
        <taxon>Rosoideae</taxon>
        <taxon>Rosoideae incertae sedis</taxon>
        <taxon>Rosa</taxon>
    </lineage>
</organism>
<sequence length="70" mass="8095">MISTYVLMLGLLEQLVLLIIMFYMMNMASQRMTCKNLFILYHMLTNEAQRPYLCSGMLCPPSSSTDESVY</sequence>
<reference evidence="2 3" key="1">
    <citation type="journal article" date="2018" name="Nat. Genet.">
        <title>The Rosa genome provides new insights in the design of modern roses.</title>
        <authorList>
            <person name="Bendahmane M."/>
        </authorList>
    </citation>
    <scope>NUCLEOTIDE SEQUENCE [LARGE SCALE GENOMIC DNA]</scope>
    <source>
        <strain evidence="3">cv. Old Blush</strain>
    </source>
</reference>
<keyword evidence="3" id="KW-1185">Reference proteome</keyword>
<evidence type="ECO:0000256" key="1">
    <source>
        <dbReference type="SAM" id="Phobius"/>
    </source>
</evidence>
<keyword evidence="1" id="KW-0472">Membrane</keyword>
<keyword evidence="1" id="KW-1133">Transmembrane helix</keyword>
<evidence type="ECO:0000313" key="3">
    <source>
        <dbReference type="Proteomes" id="UP000238479"/>
    </source>
</evidence>
<dbReference type="Proteomes" id="UP000238479">
    <property type="component" value="Chromosome 1"/>
</dbReference>
<accession>A0A2P6SBB7</accession>
<dbReference type="Gramene" id="PRQ55961">
    <property type="protein sequence ID" value="PRQ55961"/>
    <property type="gene ID" value="RchiOBHm_Chr1g0330411"/>
</dbReference>
<proteinExistence type="predicted"/>
<comment type="caution">
    <text evidence="2">The sequence shown here is derived from an EMBL/GenBank/DDBJ whole genome shotgun (WGS) entry which is preliminary data.</text>
</comment>
<dbReference type="EMBL" id="PDCK01000039">
    <property type="protein sequence ID" value="PRQ55961.1"/>
    <property type="molecule type" value="Genomic_DNA"/>
</dbReference>
<protein>
    <submittedName>
        <fullName evidence="2">Uncharacterized protein</fullName>
    </submittedName>
</protein>
<keyword evidence="1" id="KW-0812">Transmembrane</keyword>